<dbReference type="AlphaFoldDB" id="A0A543HXI2"/>
<feature type="transmembrane region" description="Helical" evidence="1">
    <location>
        <begin position="70"/>
        <end position="91"/>
    </location>
</feature>
<dbReference type="Pfam" id="PF02517">
    <property type="entry name" value="Rce1-like"/>
    <property type="match status" value="1"/>
</dbReference>
<feature type="domain" description="CAAX prenyl protease 2/Lysostaphin resistance protein A-like" evidence="2">
    <location>
        <begin position="204"/>
        <end position="295"/>
    </location>
</feature>
<dbReference type="GO" id="GO:0004175">
    <property type="term" value="F:endopeptidase activity"/>
    <property type="evidence" value="ECO:0007669"/>
    <property type="project" value="UniProtKB-ARBA"/>
</dbReference>
<feature type="transmembrane region" description="Helical" evidence="1">
    <location>
        <begin position="122"/>
        <end position="144"/>
    </location>
</feature>
<name>A0A543HXI2_9MICO</name>
<sequence>MRREALLNRVEHITGICKRLRKPSEAIQFFLREQTTDRPRNTRTLERMSQHGHSPARIATDAPGTSRARVWWEIAIVLALSLGASALQALVSIVDLLTRSEALAEQSTALNSSVSERPLIDLAYQLLRIIMGLAPVALVCFLAWSQQRPRLSSLGLHGRPRGSDLGLGLLLAAIIGIPGLALYCGARALGLNANVIPTSLGDYWWTVPVLILAALKAALLEEIIVVGYLFDRLRQLGWKPWTRILASALLRGSYHLYQGFGGFIGNVAMGIIFGWFYERYGRTLPLIIAHWILDIVSFVGYAWAVSTFPSLF</sequence>
<dbReference type="GO" id="GO:0080120">
    <property type="term" value="P:CAAX-box protein maturation"/>
    <property type="evidence" value="ECO:0007669"/>
    <property type="project" value="UniProtKB-ARBA"/>
</dbReference>
<dbReference type="Proteomes" id="UP000318331">
    <property type="component" value="Unassembled WGS sequence"/>
</dbReference>
<feature type="transmembrane region" description="Helical" evidence="1">
    <location>
        <begin position="203"/>
        <end position="230"/>
    </location>
</feature>
<keyword evidence="4" id="KW-1185">Reference proteome</keyword>
<dbReference type="InterPro" id="IPR003675">
    <property type="entry name" value="Rce1/LyrA-like_dom"/>
</dbReference>
<feature type="transmembrane region" description="Helical" evidence="1">
    <location>
        <begin position="256"/>
        <end position="277"/>
    </location>
</feature>
<evidence type="ECO:0000256" key="1">
    <source>
        <dbReference type="SAM" id="Phobius"/>
    </source>
</evidence>
<feature type="transmembrane region" description="Helical" evidence="1">
    <location>
        <begin position="283"/>
        <end position="304"/>
    </location>
</feature>
<organism evidence="3 4">
    <name type="scientific">Klugiella xanthotipulae</name>
    <dbReference type="NCBI Taxonomy" id="244735"/>
    <lineage>
        <taxon>Bacteria</taxon>
        <taxon>Bacillati</taxon>
        <taxon>Actinomycetota</taxon>
        <taxon>Actinomycetes</taxon>
        <taxon>Micrococcales</taxon>
        <taxon>Microbacteriaceae</taxon>
        <taxon>Klugiella</taxon>
    </lineage>
</organism>
<gene>
    <name evidence="3" type="ORF">FB466_1296</name>
</gene>
<accession>A0A543HXI2</accession>
<keyword evidence="1" id="KW-0472">Membrane</keyword>
<reference evidence="3 4" key="1">
    <citation type="submission" date="2019-06" db="EMBL/GenBank/DDBJ databases">
        <title>Sequencing the genomes of 1000 actinobacteria strains.</title>
        <authorList>
            <person name="Klenk H.-P."/>
        </authorList>
    </citation>
    <scope>NUCLEOTIDE SEQUENCE [LARGE SCALE GENOMIC DNA]</scope>
    <source>
        <strain evidence="3 4">DSM 18031</strain>
    </source>
</reference>
<evidence type="ECO:0000313" key="3">
    <source>
        <dbReference type="EMBL" id="TQM63047.1"/>
    </source>
</evidence>
<dbReference type="GO" id="GO:0006508">
    <property type="term" value="P:proteolysis"/>
    <property type="evidence" value="ECO:0007669"/>
    <property type="project" value="UniProtKB-KW"/>
</dbReference>
<dbReference type="EMBL" id="VFPN01000002">
    <property type="protein sequence ID" value="TQM63047.1"/>
    <property type="molecule type" value="Genomic_DNA"/>
</dbReference>
<proteinExistence type="predicted"/>
<keyword evidence="1" id="KW-1133">Transmembrane helix</keyword>
<keyword evidence="3" id="KW-0378">Hydrolase</keyword>
<feature type="transmembrane region" description="Helical" evidence="1">
    <location>
        <begin position="165"/>
        <end position="183"/>
    </location>
</feature>
<evidence type="ECO:0000313" key="4">
    <source>
        <dbReference type="Proteomes" id="UP000318331"/>
    </source>
</evidence>
<keyword evidence="1" id="KW-0812">Transmembrane</keyword>
<keyword evidence="3" id="KW-0645">Protease</keyword>
<comment type="caution">
    <text evidence="3">The sequence shown here is derived from an EMBL/GenBank/DDBJ whole genome shotgun (WGS) entry which is preliminary data.</text>
</comment>
<evidence type="ECO:0000259" key="2">
    <source>
        <dbReference type="Pfam" id="PF02517"/>
    </source>
</evidence>
<protein>
    <submittedName>
        <fullName evidence="3">Membrane protease YdiL (CAAX protease family)</fullName>
    </submittedName>
</protein>